<evidence type="ECO:0000313" key="2">
    <source>
        <dbReference type="EMBL" id="OSD02668.1"/>
    </source>
</evidence>
<dbReference type="OrthoDB" id="2731295at2759"/>
<evidence type="ECO:0000313" key="3">
    <source>
        <dbReference type="Proteomes" id="UP000193067"/>
    </source>
</evidence>
<dbReference type="Proteomes" id="UP000193067">
    <property type="component" value="Unassembled WGS sequence"/>
</dbReference>
<reference evidence="2 3" key="1">
    <citation type="journal article" date="2015" name="Biotechnol. Biofuels">
        <title>Enhanced degradation of softwood versus hardwood by the white-rot fungus Pycnoporus coccineus.</title>
        <authorList>
            <person name="Couturier M."/>
            <person name="Navarro D."/>
            <person name="Chevret D."/>
            <person name="Henrissat B."/>
            <person name="Piumi F."/>
            <person name="Ruiz-Duenas F.J."/>
            <person name="Martinez A.T."/>
            <person name="Grigoriev I.V."/>
            <person name="Riley R."/>
            <person name="Lipzen A."/>
            <person name="Berrin J.G."/>
            <person name="Master E.R."/>
            <person name="Rosso M.N."/>
        </authorList>
    </citation>
    <scope>NUCLEOTIDE SEQUENCE [LARGE SCALE GENOMIC DNA]</scope>
    <source>
        <strain evidence="2 3">BRFM310</strain>
    </source>
</reference>
<accession>A0A1Y2INH6</accession>
<dbReference type="EMBL" id="KZ084104">
    <property type="protein sequence ID" value="OSD02668.1"/>
    <property type="molecule type" value="Genomic_DNA"/>
</dbReference>
<dbReference type="AlphaFoldDB" id="A0A1Y2INH6"/>
<protein>
    <submittedName>
        <fullName evidence="2">Uncharacterized protein</fullName>
    </submittedName>
</protein>
<organism evidence="2 3">
    <name type="scientific">Trametes coccinea (strain BRFM310)</name>
    <name type="common">Pycnoporus coccineus</name>
    <dbReference type="NCBI Taxonomy" id="1353009"/>
    <lineage>
        <taxon>Eukaryota</taxon>
        <taxon>Fungi</taxon>
        <taxon>Dikarya</taxon>
        <taxon>Basidiomycota</taxon>
        <taxon>Agaricomycotina</taxon>
        <taxon>Agaricomycetes</taxon>
        <taxon>Polyporales</taxon>
        <taxon>Polyporaceae</taxon>
        <taxon>Trametes</taxon>
    </lineage>
</organism>
<gene>
    <name evidence="2" type="ORF">PYCCODRAFT_1477635</name>
</gene>
<keyword evidence="3" id="KW-1185">Reference proteome</keyword>
<feature type="compositionally biased region" description="Basic and acidic residues" evidence="1">
    <location>
        <begin position="16"/>
        <end position="32"/>
    </location>
</feature>
<evidence type="ECO:0000256" key="1">
    <source>
        <dbReference type="SAM" id="MobiDB-lite"/>
    </source>
</evidence>
<proteinExistence type="predicted"/>
<name>A0A1Y2INH6_TRAC3</name>
<feature type="region of interest" description="Disordered" evidence="1">
    <location>
        <begin position="12"/>
        <end position="35"/>
    </location>
</feature>
<sequence>MAITTLLLTPVSSGGEECRSNDPREDAGHSGVEENEATDADVRYRVFHPGRSRGPVPKSYLYIRSLSTSNALYDWRKLADSNPSAYWGRYYYRHPAFRTIRHTGMYPLKRLSADSQLTARFIRCITSHAPTGHYRDRFRHHHHELTLCSLHSGRPTYQTREHILFGCDHYTRRFRYSSIEELLQSMDPFYEIERFLRDNPTAFTFEDAPKYLV</sequence>